<dbReference type="PANTHER" id="PTHR11319:SF35">
    <property type="entry name" value="OUTER MEMBRANE PROTEIN PMPC-RELATED"/>
    <property type="match status" value="1"/>
</dbReference>
<proteinExistence type="predicted"/>
<keyword evidence="1" id="KW-0472">Membrane</keyword>
<dbReference type="KEGG" id="tet:TTHERM_000538715"/>
<protein>
    <submittedName>
        <fullName evidence="2">Transmembrane protein, putative</fullName>
    </submittedName>
</protein>
<dbReference type="GeneID" id="24439485"/>
<dbReference type="OrthoDB" id="338325at2759"/>
<feature type="transmembrane region" description="Helical" evidence="1">
    <location>
        <begin position="1156"/>
        <end position="1175"/>
    </location>
</feature>
<keyword evidence="1 2" id="KW-0812">Transmembrane</keyword>
<dbReference type="CDD" id="cd00185">
    <property type="entry name" value="TNFRSF"/>
    <property type="match status" value="1"/>
</dbReference>
<evidence type="ECO:0000313" key="2">
    <source>
        <dbReference type="EMBL" id="EWS76416.1"/>
    </source>
</evidence>
<evidence type="ECO:0000256" key="1">
    <source>
        <dbReference type="SAM" id="Phobius"/>
    </source>
</evidence>
<organism evidence="2 3">
    <name type="scientific">Tetrahymena thermophila (strain SB210)</name>
    <dbReference type="NCBI Taxonomy" id="312017"/>
    <lineage>
        <taxon>Eukaryota</taxon>
        <taxon>Sar</taxon>
        <taxon>Alveolata</taxon>
        <taxon>Ciliophora</taxon>
        <taxon>Intramacronucleata</taxon>
        <taxon>Oligohymenophorea</taxon>
        <taxon>Hymenostomatida</taxon>
        <taxon>Tetrahymenina</taxon>
        <taxon>Tetrahymenidae</taxon>
        <taxon>Tetrahymena</taxon>
    </lineage>
</organism>
<dbReference type="SUPFAM" id="SSF51126">
    <property type="entry name" value="Pectin lyase-like"/>
    <property type="match status" value="1"/>
</dbReference>
<dbReference type="InParanoid" id="W7XKC6"/>
<accession>W7XKC6</accession>
<dbReference type="RefSeq" id="XP_012651040.1">
    <property type="nucleotide sequence ID" value="XM_012795586.1"/>
</dbReference>
<reference evidence="3" key="1">
    <citation type="journal article" date="2006" name="PLoS Biol.">
        <title>Macronuclear genome sequence of the ciliate Tetrahymena thermophila, a model eukaryote.</title>
        <authorList>
            <person name="Eisen J.A."/>
            <person name="Coyne R.S."/>
            <person name="Wu M."/>
            <person name="Wu D."/>
            <person name="Thiagarajan M."/>
            <person name="Wortman J.R."/>
            <person name="Badger J.H."/>
            <person name="Ren Q."/>
            <person name="Amedeo P."/>
            <person name="Jones K.M."/>
            <person name="Tallon L.J."/>
            <person name="Delcher A.L."/>
            <person name="Salzberg S.L."/>
            <person name="Silva J.C."/>
            <person name="Haas B.J."/>
            <person name="Majoros W.H."/>
            <person name="Farzad M."/>
            <person name="Carlton J.M."/>
            <person name="Smith R.K. Jr."/>
            <person name="Garg J."/>
            <person name="Pearlman R.E."/>
            <person name="Karrer K.M."/>
            <person name="Sun L."/>
            <person name="Manning G."/>
            <person name="Elde N.C."/>
            <person name="Turkewitz A.P."/>
            <person name="Asai D.J."/>
            <person name="Wilkes D.E."/>
            <person name="Wang Y."/>
            <person name="Cai H."/>
            <person name="Collins K."/>
            <person name="Stewart B.A."/>
            <person name="Lee S.R."/>
            <person name="Wilamowska K."/>
            <person name="Weinberg Z."/>
            <person name="Ruzzo W.L."/>
            <person name="Wloga D."/>
            <person name="Gaertig J."/>
            <person name="Frankel J."/>
            <person name="Tsao C.-C."/>
            <person name="Gorovsky M.A."/>
            <person name="Keeling P.J."/>
            <person name="Waller R.F."/>
            <person name="Patron N.J."/>
            <person name="Cherry J.M."/>
            <person name="Stover N.A."/>
            <person name="Krieger C.J."/>
            <person name="del Toro C."/>
            <person name="Ryder H.F."/>
            <person name="Williamson S.C."/>
            <person name="Barbeau R.A."/>
            <person name="Hamilton E.P."/>
            <person name="Orias E."/>
        </authorList>
    </citation>
    <scope>NUCLEOTIDE SEQUENCE [LARGE SCALE GENOMIC DNA]</scope>
    <source>
        <strain evidence="3">SB210</strain>
    </source>
</reference>
<dbReference type="SUPFAM" id="SSF50978">
    <property type="entry name" value="WD40 repeat-like"/>
    <property type="match status" value="1"/>
</dbReference>
<keyword evidence="1" id="KW-1133">Transmembrane helix</keyword>
<feature type="transmembrane region" description="Helical" evidence="1">
    <location>
        <begin position="1419"/>
        <end position="1438"/>
    </location>
</feature>
<dbReference type="EMBL" id="GG662849">
    <property type="protein sequence ID" value="EWS76416.1"/>
    <property type="molecule type" value="Genomic_DNA"/>
</dbReference>
<dbReference type="InterPro" id="IPR011050">
    <property type="entry name" value="Pectin_lyase_fold/virulence"/>
</dbReference>
<feature type="transmembrane region" description="Helical" evidence="1">
    <location>
        <begin position="1474"/>
        <end position="1497"/>
    </location>
</feature>
<name>W7XKC6_TETTS</name>
<sequence>MDQQAENGPILQFSDRCNNTIYLINEDIFVLVTTKQINLIQKKNLELIQKIQVECSHSVNKQDIIVCGYNNQITSYQISQIGNKYDFLKLYQKQLDMPLYKFFNSILQSTEFIIIFVNHSIAFVESSTGLITKQFPKIHQLAIIDLIIYTDQIIFSYSFDSQLVQYLVENNNVKVQRQIHLGFPIFQIIVNSDYILVNLQNVNYCQIYKNDDYEQFTLLQLIQTASRWQTYQQIILQPEYQLILVSSDFYYILYDYQSFELINFYQSNFLVETNFMKRKATLLQNQQIFVQFGQTFSIISSNENPESIQLSVVQQFLNRNQFYENIYLKVEQVGFDYIISVLSYNYNGINYMMADTLGQMSCQYNTNDADYFQLYKRLSQYQNLRKNSLINYESYQQHKILINMYQNFKFKGFPVLDSKVDMQIQLIINGANYSKSVEGSININQLINSQTLVEIQLQNLIVYFQEEEQQQQQLGNVQLQKLQFLSCQIIFQNQSLNVQNLQLFHFNNVSIINQDIQTSLNIENTELLIIEESYFTDNNINTKQFLTFNNSVNYDKDSEFIFRNNKIANNKIKSTNFFLIQYAYSITMDLNEIFDNVSTQLSILLQTVISNNINFTYLNFNNNINLAIIYDNYFLQQSQNSLINNLQVKNSYFGMSLSKIESNKYLIPDSYMIYANFSFIDFQIISMKNQLSNSTTGLITLISEQIQIKNFKLEDNQLQNFSPIFITQSQVLIDQSYFTSNKLYSTQYGGGVFYFESSYVEIQNSQFFENEAQNGGSLYFINMCDGQLNNVTFTNNTARENGGVFLLNDSNIQISNSTFERNKAIIGGVARYLNFIPQFLKKNSNSSVKDSCGTAYQNECINNQGQFYGNNFCSYPQSVKINNQSLQNGSIYTFKDIQSGTQNNILKINILDEEGSQVKFQSSENVPDKIIQEFSQYFVELQELYILNNIQDLRQIDLKLQGATIQSFEFDEFLLNQYQVSGQLGKIGRAVLQFKGFHLFSNLTQGFTDTLTIYIDYNFRYCQIGEIIQSACTSCSLANCQTCQNGTYSIEDPNSNTNNIQCKPCDYSSCISCLGSQITLKQGFWRSDKFSDNILSCTTKQQNFCNGQEDTNYCSEGLIGPLCQTCDILGSFWNHSYGQSGLEVNCYKCQSEGKQIAEQILICFITLLYLTYLLYQTKMNLNMMTKVLIIDRLGLIRLGNSGQIGEKSFYSRLMIRYLQIFISISNLCPKQIFNFKIISIFSPVSSNQNLLDCIVSKFGTILPVYYYKVLFFIAFPLIIIPLGFLFYTVIIKVISFFSKQNKSSFYYEYKKDSTVICFVFLFFFLQQSSFESLAQIFTCKKIGKESFMSYYLLEKCYSTNHVILIISMIMPMTLLWIVLVPGILIYKICSKSKHFDTFSHQFELIRKYGFLICGYRQKFYLWEFLAMNLKLILVFLVIYFDSSVLIRASLILIILYCYLLLLQKYQPYQKVKYYKIDLFFSQICCLLTIINILLNIIEQDILIYLGTIVAYILQTAAFLKIFFAYLDTSIFLTYHQLKNTKVILIIKGCLQSNSNFFKFIKKYLKQHMNSLYLLIYCTEDNSFKKFNNFQLLRLQIQDYIQRKKRDKNAPFFSNSEPNDQNSFKEANNLAYNTRKKLLSKKMKENSTLKQSGLFLNINQTSPKKFLVQYNTEIQSTTQNFTLSQQGSPKLYKMFSELQNKNQKDIDQQISQNVSEQEENQQNNCLAKYNFRTRSNFIVKTNKFQNLLFKDNNIKNIYRDQFALLNNQIEYRDYKKNDQELDSIFNDQLSTFKKTNSQI</sequence>
<dbReference type="InterPro" id="IPR036322">
    <property type="entry name" value="WD40_repeat_dom_sf"/>
</dbReference>
<feature type="transmembrane region" description="Helical" evidence="1">
    <location>
        <begin position="1444"/>
        <end position="1462"/>
    </location>
</feature>
<feature type="transmembrane region" description="Helical" evidence="1">
    <location>
        <begin position="1269"/>
        <end position="1294"/>
    </location>
</feature>
<feature type="transmembrane region" description="Helical" evidence="1">
    <location>
        <begin position="1357"/>
        <end position="1386"/>
    </location>
</feature>
<dbReference type="PANTHER" id="PTHR11319">
    <property type="entry name" value="G PROTEIN-COUPLED RECEPTOR-RELATED"/>
    <property type="match status" value="1"/>
</dbReference>
<gene>
    <name evidence="2" type="ORF">TTHERM_000538715</name>
</gene>
<keyword evidence="3" id="KW-1185">Reference proteome</keyword>
<dbReference type="Proteomes" id="UP000009168">
    <property type="component" value="Unassembled WGS sequence"/>
</dbReference>
<feature type="transmembrane region" description="Helical" evidence="1">
    <location>
        <begin position="1503"/>
        <end position="1526"/>
    </location>
</feature>
<evidence type="ECO:0000313" key="3">
    <source>
        <dbReference type="Proteomes" id="UP000009168"/>
    </source>
</evidence>